<dbReference type="Pfam" id="PF23377">
    <property type="entry name" value="Beta-prop_IFT122_2nd"/>
    <property type="match status" value="1"/>
</dbReference>
<sequence>MHCIPIWLHKIQDKDKIQQCIYSICFNIDGSQLLTTAGHDILIYRSIDGHLLHTLKGHKENVICLTNAKNGKYFASGSADKSVILWSSKFEPVGKYNHNDTVQCMDFNSITHHLASCSSMEFGLYSLEQKSVQKYKISFKINTCAWSTDGQSLALGSDNGCISLRNRSGEEVANIELSDGQSVWAIAWLSSRYNGDEILCITDWGQKLSFYNKNGSETLKNKNIHIEALTIKTLSNDSYLLIGGCKGKCSIFSIDGIKLSEFEDKHSWIWASSVHPHSKYVALGCQDGTLAYYKIEFSVIHGLYQEKYAYRENMTDVVVQDLVTNKKVRIKCRDLIKKIAIYRDRLAVQLPSKIVVYESSSIHTSEMHYRIKEKLAENAVCNLLVVCSNNLVLCQETRLQCLSLAGIYEREWTMNSVVKYLKVIGGSPGKEQILVGLHNGQVLMLRVNSLVVQQLFNVTKSIRCFDVNISMDKAAIVDDENVCSFFDMKSKKLLFQESDITSVVWNSKFSEMACFSGKHIFNIKVDEFPAHQQRIIGHVIGMWGSKIFSLNDSIVSVIEVALSVPLYQYLEKKYFSKAYQIACLNVTDTDWKILAREALEHFDLLIAKKAFANINELKYLELITLYEEKGSHNDKDKHCLLADVLAYEKKFKEAARIYQKWGFEHKAFTMYTDLRMFDLAQEFIGSNTAGENKELLIKRAEWAMSIDEHKVAAELYISAEEFDRSIDIMVHNCWTHMLLELGRHTDKAEEIVLSRIGDELRKLGDTESAVEIYAKLGKDMGPDMISLHVEAHNWDQAFALVEKNPIFAPLVYLPYAEWLAENDKFVEAQKAFLKGGRPERAFQVLQMLTENAVDEQRFQDAGYYYWLLSRQYLNIASNSNENSQNDKMINQYNLYDKYASIYYAYNAIHRYMEDPFMSYQPETLFNISRFLMNKTKNIHLKGVSKFAILYSLSKQALTMRAFKLARQILTKLQQLRIPSEYQDYVDLASLSIRAKPFHDNEDLLSMCYRCLTYNSPVVQTCITCNHKFIFSHIKFEILPLIEFQLEDNISDTEALKLIQNSHDESKSKEPENKSQEMNTFILDEESQDQSVDPFTYKLMNFENKENTYQPIKVNKTILQSMSSTSIIVCKWPRPLKFKYYKNVLPGFLVTNCQNCFKMFHSDEYEVEVLRLGYCPFCRTNTG</sequence>
<dbReference type="InterPro" id="IPR056152">
    <property type="entry name" value="Beta-prop_IFT122_2nd"/>
</dbReference>
<dbReference type="GeneID" id="100163332"/>
<dbReference type="SUPFAM" id="SSF50978">
    <property type="entry name" value="WD40 repeat-like"/>
    <property type="match status" value="2"/>
</dbReference>
<dbReference type="Proteomes" id="UP000007819">
    <property type="component" value="Chromosome A1"/>
</dbReference>
<dbReference type="RefSeq" id="XP_016662435.1">
    <property type="nucleotide sequence ID" value="XM_016806946.1"/>
</dbReference>
<dbReference type="CTD" id="38957"/>
<evidence type="ECO:0000259" key="8">
    <source>
        <dbReference type="Pfam" id="PF23377"/>
    </source>
</evidence>
<evidence type="ECO:0000259" key="9">
    <source>
        <dbReference type="Pfam" id="PF23381"/>
    </source>
</evidence>
<dbReference type="GO" id="GO:0035721">
    <property type="term" value="P:intraciliary retrograde transport"/>
    <property type="evidence" value="ECO:0007669"/>
    <property type="project" value="TreeGrafter"/>
</dbReference>
<dbReference type="Pfam" id="PF25143">
    <property type="entry name" value="Zn_ribbon_IFT122_C"/>
    <property type="match status" value="1"/>
</dbReference>
<dbReference type="GO" id="GO:0097730">
    <property type="term" value="C:non-motile cilium"/>
    <property type="evidence" value="ECO:0007669"/>
    <property type="project" value="TreeGrafter"/>
</dbReference>
<keyword evidence="6" id="KW-0966">Cell projection</keyword>
<dbReference type="Pfam" id="PF25144">
    <property type="entry name" value="Zn_ribbon_IFT122"/>
    <property type="match status" value="1"/>
</dbReference>
<dbReference type="Pfam" id="PF23381">
    <property type="entry name" value="Beta-prop_IFT122_1st"/>
    <property type="match status" value="2"/>
</dbReference>
<comment type="subcellular location">
    <subcellularLocation>
        <location evidence="1">Cell projection</location>
        <location evidence="1">Cilium</location>
    </subcellularLocation>
</comment>
<evidence type="ECO:0000256" key="4">
    <source>
        <dbReference type="ARBA" id="ARBA00022737"/>
    </source>
</evidence>
<dbReference type="InterPro" id="IPR056838">
    <property type="entry name" value="Zn_ribbon_IFT122"/>
</dbReference>
<evidence type="ECO:0000256" key="1">
    <source>
        <dbReference type="ARBA" id="ARBA00004138"/>
    </source>
</evidence>
<dbReference type="InterPro" id="IPR036322">
    <property type="entry name" value="WD40_repeat_dom_sf"/>
</dbReference>
<dbReference type="PROSITE" id="PS50294">
    <property type="entry name" value="WD_REPEATS_REGION"/>
    <property type="match status" value="1"/>
</dbReference>
<feature type="repeat" description="WD" evidence="7">
    <location>
        <begin position="55"/>
        <end position="87"/>
    </location>
</feature>
<evidence type="ECO:0000256" key="3">
    <source>
        <dbReference type="ARBA" id="ARBA00022574"/>
    </source>
</evidence>
<dbReference type="OrthoDB" id="10255582at2759"/>
<reference evidence="12" key="2">
    <citation type="submission" date="2022-06" db="UniProtKB">
        <authorList>
            <consortium name="EnsemblMetazoa"/>
        </authorList>
    </citation>
    <scope>IDENTIFICATION</scope>
</reference>
<dbReference type="PANTHER" id="PTHR12764">
    <property type="entry name" value="WD REPEAT DOMAIN-RELATED"/>
    <property type="match status" value="1"/>
</dbReference>
<evidence type="ECO:0000313" key="13">
    <source>
        <dbReference type="Proteomes" id="UP000007819"/>
    </source>
</evidence>
<dbReference type="InterPro" id="IPR056153">
    <property type="entry name" value="Beta-prop_IFT122_1st"/>
</dbReference>
<dbReference type="KEGG" id="api:100163332"/>
<evidence type="ECO:0000259" key="10">
    <source>
        <dbReference type="Pfam" id="PF25144"/>
    </source>
</evidence>
<dbReference type="PROSITE" id="PS50082">
    <property type="entry name" value="WD_REPEATS_2"/>
    <property type="match status" value="1"/>
</dbReference>
<reference evidence="13" key="1">
    <citation type="submission" date="2010-06" db="EMBL/GenBank/DDBJ databases">
        <authorList>
            <person name="Jiang H."/>
            <person name="Abraham K."/>
            <person name="Ali S."/>
            <person name="Alsbrooks S.L."/>
            <person name="Anim B.N."/>
            <person name="Anosike U.S."/>
            <person name="Attaway T."/>
            <person name="Bandaranaike D.P."/>
            <person name="Battles P.K."/>
            <person name="Bell S.N."/>
            <person name="Bell A.V."/>
            <person name="Beltran B."/>
            <person name="Bickham C."/>
            <person name="Bustamante Y."/>
            <person name="Caleb T."/>
            <person name="Canada A."/>
            <person name="Cardenas V."/>
            <person name="Carter K."/>
            <person name="Chacko J."/>
            <person name="Chandrabose M.N."/>
            <person name="Chavez D."/>
            <person name="Chavez A."/>
            <person name="Chen L."/>
            <person name="Chu H.-S."/>
            <person name="Claassen K.J."/>
            <person name="Cockrell R."/>
            <person name="Collins M."/>
            <person name="Cooper J.A."/>
            <person name="Cree A."/>
            <person name="Curry S.M."/>
            <person name="Da Y."/>
            <person name="Dao M.D."/>
            <person name="Das B."/>
            <person name="Davila M.-L."/>
            <person name="Davy-Carroll L."/>
            <person name="Denson S."/>
            <person name="Dinh H."/>
            <person name="Ebong V.E."/>
            <person name="Edwards J.R."/>
            <person name="Egan A."/>
            <person name="El-Daye J."/>
            <person name="Escobedo L."/>
            <person name="Fernandez S."/>
            <person name="Fernando P.R."/>
            <person name="Flagg N."/>
            <person name="Forbes L.D."/>
            <person name="Fowler R.G."/>
            <person name="Fu Q."/>
            <person name="Gabisi R.A."/>
            <person name="Ganer J."/>
            <person name="Garbino Pronczuk A."/>
            <person name="Garcia R.M."/>
            <person name="Garner T."/>
            <person name="Garrett T.E."/>
            <person name="Gonzalez D.A."/>
            <person name="Hamid H."/>
            <person name="Hawkins E.S."/>
            <person name="Hirani K."/>
            <person name="Hogues M.E."/>
            <person name="Hollins B."/>
            <person name="Hsiao C.-H."/>
            <person name="Jabil R."/>
            <person name="James M.L."/>
            <person name="Jhangiani S.N."/>
            <person name="Johnson B."/>
            <person name="Johnson Q."/>
            <person name="Joshi V."/>
            <person name="Kalu J.B."/>
            <person name="Kam C."/>
            <person name="Kashfia A."/>
            <person name="Keebler J."/>
            <person name="Kisamo H."/>
            <person name="Kovar C.L."/>
            <person name="Lago L.A."/>
            <person name="Lai C.-Y."/>
            <person name="Laidlaw J."/>
            <person name="Lara F."/>
            <person name="Le T.-K."/>
            <person name="Lee S.L."/>
            <person name="Legall F.H."/>
            <person name="Lemon S.J."/>
            <person name="Lewis L.R."/>
            <person name="Li B."/>
            <person name="Liu Y."/>
            <person name="Liu Y.-S."/>
            <person name="Lopez J."/>
            <person name="Lozado R.J."/>
            <person name="Lu J."/>
            <person name="Madu R.C."/>
            <person name="Maheshwari M."/>
            <person name="Maheshwari R."/>
            <person name="Malloy K."/>
            <person name="Martinez E."/>
            <person name="Mathew T."/>
            <person name="Mercado I.C."/>
            <person name="Mercado C."/>
            <person name="Meyer B."/>
            <person name="Montgomery K."/>
            <person name="Morgan M.B."/>
            <person name="Munidasa M."/>
            <person name="Nazareth L.V."/>
            <person name="Nelson J."/>
            <person name="Ng B.M."/>
            <person name="Nguyen N.B."/>
            <person name="Nguyen P.Q."/>
            <person name="Nguyen T."/>
            <person name="Obregon M."/>
            <person name="Okwuonu G.O."/>
            <person name="Onwere C.G."/>
            <person name="Orozco G."/>
            <person name="Parra A."/>
            <person name="Patel S."/>
            <person name="Patil S."/>
            <person name="Perez A."/>
            <person name="Perez Y."/>
            <person name="Pham C."/>
            <person name="Primus E.L."/>
            <person name="Pu L.-L."/>
            <person name="Puazo M."/>
            <person name="Qin X."/>
            <person name="Quiroz J.B."/>
            <person name="Reese J."/>
            <person name="Richards S."/>
            <person name="Rives C.M."/>
            <person name="Robberts R."/>
            <person name="Ruiz S.J."/>
            <person name="Ruiz M.J."/>
            <person name="Santibanez J."/>
            <person name="Schneider B.W."/>
            <person name="Sisson I."/>
            <person name="Smith M."/>
            <person name="Sodergren E."/>
            <person name="Song X.-Z."/>
            <person name="Song B.B."/>
            <person name="Summersgill H."/>
            <person name="Thelus R."/>
            <person name="Thornton R.D."/>
            <person name="Trejos Z.Y."/>
            <person name="Usmani K."/>
            <person name="Vattathil S."/>
            <person name="Villasana D."/>
            <person name="Walker D.L."/>
            <person name="Wang S."/>
            <person name="Wang K."/>
            <person name="White C.S."/>
            <person name="Williams A.C."/>
            <person name="Williamson J."/>
            <person name="Wilson K."/>
            <person name="Woghiren I.O."/>
            <person name="Woodworth J.R."/>
            <person name="Worley K.C."/>
            <person name="Wright R.A."/>
            <person name="Wu W."/>
            <person name="Young L."/>
            <person name="Zhang L."/>
            <person name="Zhang J."/>
            <person name="Zhu Y."/>
            <person name="Muzny D.M."/>
            <person name="Weinstock G."/>
            <person name="Gibbs R.A."/>
        </authorList>
    </citation>
    <scope>NUCLEOTIDE SEQUENCE [LARGE SCALE GENOMIC DNA]</scope>
    <source>
        <strain evidence="13">LSR1</strain>
    </source>
</reference>
<dbReference type="SMART" id="SM00320">
    <property type="entry name" value="WD40"/>
    <property type="match status" value="7"/>
</dbReference>
<evidence type="ECO:0000259" key="11">
    <source>
        <dbReference type="Pfam" id="PF25295"/>
    </source>
</evidence>
<feature type="domain" description="IFT122 first beta-propeller" evidence="9">
    <location>
        <begin position="196"/>
        <end position="295"/>
    </location>
</feature>
<protein>
    <recommendedName>
        <fullName evidence="2">Intraflagellar transport protein 122 homolog</fullName>
    </recommendedName>
</protein>
<evidence type="ECO:0000256" key="2">
    <source>
        <dbReference type="ARBA" id="ARBA00019442"/>
    </source>
</evidence>
<dbReference type="OMA" id="GDSFDTW"/>
<feature type="domain" description="IFT122 second beta-propeller" evidence="8">
    <location>
        <begin position="301"/>
        <end position="553"/>
    </location>
</feature>
<evidence type="ECO:0000256" key="6">
    <source>
        <dbReference type="ARBA" id="ARBA00023273"/>
    </source>
</evidence>
<dbReference type="Gene3D" id="2.130.10.10">
    <property type="entry name" value="YVTN repeat-like/Quinoprotein amine dehydrogenase"/>
    <property type="match status" value="1"/>
</dbReference>
<dbReference type="InterPro" id="IPR001680">
    <property type="entry name" value="WD40_rpt"/>
</dbReference>
<dbReference type="AlphaFoldDB" id="A0A8R2HAY3"/>
<keyword evidence="3 7" id="KW-0853">WD repeat</keyword>
<evidence type="ECO:0000256" key="7">
    <source>
        <dbReference type="PROSITE-ProRule" id="PRU00221"/>
    </source>
</evidence>
<dbReference type="GO" id="GO:0061512">
    <property type="term" value="P:protein localization to cilium"/>
    <property type="evidence" value="ECO:0007669"/>
    <property type="project" value="TreeGrafter"/>
</dbReference>
<dbReference type="PANTHER" id="PTHR12764:SF4">
    <property type="entry name" value="INTRAFLAGELLAR TRANSPORT PROTEIN 122 HOMOLOG"/>
    <property type="match status" value="1"/>
</dbReference>
<dbReference type="InterPro" id="IPR039857">
    <property type="entry name" value="Ift122/121"/>
</dbReference>
<dbReference type="InterPro" id="IPR015943">
    <property type="entry name" value="WD40/YVTN_repeat-like_dom_sf"/>
</dbReference>
<dbReference type="GO" id="GO:0030991">
    <property type="term" value="C:intraciliary transport particle A"/>
    <property type="evidence" value="ECO:0007669"/>
    <property type="project" value="TreeGrafter"/>
</dbReference>
<evidence type="ECO:0000256" key="5">
    <source>
        <dbReference type="ARBA" id="ARBA00023069"/>
    </source>
</evidence>
<accession>A0A8R2HAY3</accession>
<feature type="domain" description="Intraflagellar transport protein 122 homolog TPR" evidence="11">
    <location>
        <begin position="563"/>
        <end position="945"/>
    </location>
</feature>
<organism evidence="12 13">
    <name type="scientific">Acyrthosiphon pisum</name>
    <name type="common">Pea aphid</name>
    <dbReference type="NCBI Taxonomy" id="7029"/>
    <lineage>
        <taxon>Eukaryota</taxon>
        <taxon>Metazoa</taxon>
        <taxon>Ecdysozoa</taxon>
        <taxon>Arthropoda</taxon>
        <taxon>Hexapoda</taxon>
        <taxon>Insecta</taxon>
        <taxon>Pterygota</taxon>
        <taxon>Neoptera</taxon>
        <taxon>Paraneoptera</taxon>
        <taxon>Hemiptera</taxon>
        <taxon>Sternorrhyncha</taxon>
        <taxon>Aphidomorpha</taxon>
        <taxon>Aphidoidea</taxon>
        <taxon>Aphididae</taxon>
        <taxon>Macrosiphini</taxon>
        <taxon>Acyrthosiphon</taxon>
    </lineage>
</organism>
<feature type="domain" description="IFT122 first beta-propeller" evidence="9">
    <location>
        <begin position="14"/>
        <end position="193"/>
    </location>
</feature>
<dbReference type="InterPro" id="IPR057411">
    <property type="entry name" value="TPR_IFT122"/>
</dbReference>
<dbReference type="EnsemblMetazoa" id="XM_016806946.2">
    <property type="protein sequence ID" value="XP_016662435.1"/>
    <property type="gene ID" value="LOC100163332"/>
</dbReference>
<keyword evidence="13" id="KW-1185">Reference proteome</keyword>
<keyword evidence="4" id="KW-0677">Repeat</keyword>
<name>A0A8R2HAY3_ACYPI</name>
<dbReference type="Pfam" id="PF25295">
    <property type="entry name" value="TPR_IFT122"/>
    <property type="match status" value="1"/>
</dbReference>
<keyword evidence="5" id="KW-0969">Cilium</keyword>
<feature type="domain" description="IFT122 zinc ribbon" evidence="10">
    <location>
        <begin position="1000"/>
        <end position="1041"/>
    </location>
</feature>
<dbReference type="GO" id="GO:1905515">
    <property type="term" value="P:non-motile cilium assembly"/>
    <property type="evidence" value="ECO:0007669"/>
    <property type="project" value="TreeGrafter"/>
</dbReference>
<evidence type="ECO:0000313" key="12">
    <source>
        <dbReference type="EnsemblMetazoa" id="XP_016662435.1"/>
    </source>
</evidence>
<dbReference type="Gene3D" id="1.25.40.470">
    <property type="match status" value="1"/>
</dbReference>
<proteinExistence type="predicted"/>